<evidence type="ECO:0000313" key="7">
    <source>
        <dbReference type="Proteomes" id="UP000323567"/>
    </source>
</evidence>
<dbReference type="InterPro" id="IPR023828">
    <property type="entry name" value="Peptidase_S8_Ser-AS"/>
</dbReference>
<evidence type="ECO:0000256" key="1">
    <source>
        <dbReference type="ARBA" id="ARBA00022670"/>
    </source>
</evidence>
<dbReference type="Gene3D" id="3.40.50.200">
    <property type="entry name" value="Peptidase S8/S53 domain"/>
    <property type="match status" value="1"/>
</dbReference>
<organism evidence="6 7">
    <name type="scientific">Alistipes shahii</name>
    <dbReference type="NCBI Taxonomy" id="328814"/>
    <lineage>
        <taxon>Bacteria</taxon>
        <taxon>Pseudomonadati</taxon>
        <taxon>Bacteroidota</taxon>
        <taxon>Bacteroidia</taxon>
        <taxon>Bacteroidales</taxon>
        <taxon>Rikenellaceae</taxon>
        <taxon>Alistipes</taxon>
    </lineage>
</organism>
<accession>A0A5B3FXJ5</accession>
<dbReference type="Pfam" id="PF00082">
    <property type="entry name" value="Peptidase_S8"/>
    <property type="match status" value="1"/>
</dbReference>
<reference evidence="6 7" key="1">
    <citation type="journal article" date="2019" name="Nat. Med.">
        <title>A library of human gut bacterial isolates paired with longitudinal multiomics data enables mechanistic microbiome research.</title>
        <authorList>
            <person name="Poyet M."/>
            <person name="Groussin M."/>
            <person name="Gibbons S.M."/>
            <person name="Avila-Pacheco J."/>
            <person name="Jiang X."/>
            <person name="Kearney S.M."/>
            <person name="Perrotta A.R."/>
            <person name="Berdy B."/>
            <person name="Zhao S."/>
            <person name="Lieberman T.D."/>
            <person name="Swanson P.K."/>
            <person name="Smith M."/>
            <person name="Roesemann S."/>
            <person name="Alexander J.E."/>
            <person name="Rich S.A."/>
            <person name="Livny J."/>
            <person name="Vlamakis H."/>
            <person name="Clish C."/>
            <person name="Bullock K."/>
            <person name="Deik A."/>
            <person name="Scott J."/>
            <person name="Pierce K.A."/>
            <person name="Xavier R.J."/>
            <person name="Alm E.J."/>
        </authorList>
    </citation>
    <scope>NUCLEOTIDE SEQUENCE [LARGE SCALE GENOMIC DNA]</scope>
    <source>
        <strain evidence="6 7">BIOML-A2</strain>
    </source>
</reference>
<protein>
    <submittedName>
        <fullName evidence="6">S8 family serine peptidase</fullName>
    </submittedName>
</protein>
<dbReference type="InterPro" id="IPR015500">
    <property type="entry name" value="Peptidase_S8_subtilisin-rel"/>
</dbReference>
<keyword evidence="3 4" id="KW-0720">Serine protease</keyword>
<dbReference type="GO" id="GO:0016485">
    <property type="term" value="P:protein processing"/>
    <property type="evidence" value="ECO:0007669"/>
    <property type="project" value="TreeGrafter"/>
</dbReference>
<dbReference type="PROSITE" id="PS51892">
    <property type="entry name" value="SUBTILASE"/>
    <property type="match status" value="1"/>
</dbReference>
<name>A0A5B3FXJ5_9BACT</name>
<dbReference type="InterPro" id="IPR036852">
    <property type="entry name" value="Peptidase_S8/S53_dom_sf"/>
</dbReference>
<evidence type="ECO:0000256" key="2">
    <source>
        <dbReference type="ARBA" id="ARBA00022801"/>
    </source>
</evidence>
<dbReference type="PANTHER" id="PTHR42884:SF14">
    <property type="entry name" value="NEUROENDOCRINE CONVERTASE 1"/>
    <property type="match status" value="1"/>
</dbReference>
<feature type="domain" description="Peptidase S8/S53" evidence="5">
    <location>
        <begin position="263"/>
        <end position="540"/>
    </location>
</feature>
<dbReference type="GO" id="GO:0004252">
    <property type="term" value="F:serine-type endopeptidase activity"/>
    <property type="evidence" value="ECO:0007669"/>
    <property type="project" value="UniProtKB-UniRule"/>
</dbReference>
<dbReference type="PROSITE" id="PS51257">
    <property type="entry name" value="PROKAR_LIPOPROTEIN"/>
    <property type="match status" value="1"/>
</dbReference>
<feature type="active site" description="Charge relay system" evidence="4">
    <location>
        <position position="481"/>
    </location>
</feature>
<dbReference type="SUPFAM" id="SSF52743">
    <property type="entry name" value="Subtilisin-like"/>
    <property type="match status" value="1"/>
</dbReference>
<dbReference type="EMBL" id="VVXK01000029">
    <property type="protein sequence ID" value="KAA2365946.1"/>
    <property type="molecule type" value="Genomic_DNA"/>
</dbReference>
<dbReference type="CDD" id="cd07498">
    <property type="entry name" value="Peptidases_S8_15"/>
    <property type="match status" value="1"/>
</dbReference>
<dbReference type="InterPro" id="IPR022398">
    <property type="entry name" value="Peptidase_S8_His-AS"/>
</dbReference>
<dbReference type="GO" id="GO:0016020">
    <property type="term" value="C:membrane"/>
    <property type="evidence" value="ECO:0007669"/>
    <property type="project" value="TreeGrafter"/>
</dbReference>
<evidence type="ECO:0000256" key="3">
    <source>
        <dbReference type="ARBA" id="ARBA00022825"/>
    </source>
</evidence>
<dbReference type="InterPro" id="IPR034054">
    <property type="entry name" value="Pep_S8_PrcA"/>
</dbReference>
<keyword evidence="2 4" id="KW-0378">Hydrolase</keyword>
<comment type="caution">
    <text evidence="6">The sequence shown here is derived from an EMBL/GenBank/DDBJ whole genome shotgun (WGS) entry which is preliminary data.</text>
</comment>
<gene>
    <name evidence="6" type="ORF">F2Y13_14085</name>
</gene>
<dbReference type="AlphaFoldDB" id="A0A5B3FXJ5"/>
<dbReference type="InterPro" id="IPR000209">
    <property type="entry name" value="Peptidase_S8/S53_dom"/>
</dbReference>
<dbReference type="RefSeq" id="WP_014776092.1">
    <property type="nucleotide sequence ID" value="NZ_CAUCYH010000028.1"/>
</dbReference>
<dbReference type="PROSITE" id="PS00137">
    <property type="entry name" value="SUBTILASE_HIS"/>
    <property type="match status" value="1"/>
</dbReference>
<evidence type="ECO:0000259" key="5">
    <source>
        <dbReference type="Pfam" id="PF00082"/>
    </source>
</evidence>
<dbReference type="Proteomes" id="UP000323567">
    <property type="component" value="Unassembled WGS sequence"/>
</dbReference>
<evidence type="ECO:0000313" key="6">
    <source>
        <dbReference type="EMBL" id="KAA2365946.1"/>
    </source>
</evidence>
<feature type="active site" description="Charge relay system" evidence="4">
    <location>
        <position position="303"/>
    </location>
</feature>
<evidence type="ECO:0000256" key="4">
    <source>
        <dbReference type="PROSITE-ProRule" id="PRU01240"/>
    </source>
</evidence>
<dbReference type="PANTHER" id="PTHR42884">
    <property type="entry name" value="PROPROTEIN CONVERTASE SUBTILISIN/KEXIN-RELATED"/>
    <property type="match status" value="1"/>
</dbReference>
<dbReference type="PRINTS" id="PR00723">
    <property type="entry name" value="SUBTILISIN"/>
</dbReference>
<dbReference type="PROSITE" id="PS00138">
    <property type="entry name" value="SUBTILASE_SER"/>
    <property type="match status" value="1"/>
</dbReference>
<sequence length="616" mass="66351">MKRILNIIGIFFLSIIVFTGCQNFTEDEMEMSPQTRAQLSSGTHYYWYKGNKIPITINTTKSYILFESSDEANLQLPLLNSKSGLSAAKVTLSSRLQLQDATRSAANDNLYWAEVATADVNAQDKALVYSAPYFKTSDGADLGLSHLFYVKVKSIRDVRILTTLATENKVTLLGNNEYLPLWYTLSCTNESLGNALEMANKFYEDGPFAACQPCFISEDETTAAPNDPLFSAQWALKNTGQNQGTAGIDINYLPAREVTQGSSDIIVAVLDHGTQLDHPDLNVSSKSYDTETGRSPSQIWGNHGTACSGIISAKTNNNLGVAGIAPNCPVMSISNQLMGTSDAPQKRADGFNWAWRNGASVISNSWRSSTFSELLEDAIQSAMTNGRNGLGCVVTFSAGNYDSNTVGYPARSLPDIIVVGALSLSGKRKSSTTIDNEGWWGSDYGTQLDIMAPGVLIYTTDRTGSVGYVSGDYMPNFNGTSSACPHVAGVAALILSVNPNLTQKEVATIIEKTARKVGGYSYSTVSGRPNGTWHTEVGYGLIDAYAAVMEAQNASTTVYFNDKTVTTNTVVSGSEISATNVTVKNNAKLTFTNAKSIIITQPFTVELTSSLELSLQ</sequence>
<keyword evidence="1 4" id="KW-0645">Protease</keyword>
<comment type="similarity">
    <text evidence="4">Belongs to the peptidase S8 family.</text>
</comment>
<feature type="active site" description="Charge relay system" evidence="4">
    <location>
        <position position="271"/>
    </location>
</feature>
<proteinExistence type="inferred from homology"/>